<dbReference type="AlphaFoldDB" id="G5EGF5"/>
<dbReference type="Bgee" id="WBGene00012299">
    <property type="expression patterns" value="Expressed in embryo and 4 other cell types or tissues"/>
</dbReference>
<keyword evidence="4" id="KW-1267">Proteomics identification</keyword>
<proteinExistence type="evidence at protein level"/>
<evidence type="ECO:0000313" key="3">
    <source>
        <dbReference type="WormBase" id="W06D11.1"/>
    </source>
</evidence>
<evidence type="ECO:0000313" key="1">
    <source>
        <dbReference type="EMBL" id="CAA93539.2"/>
    </source>
</evidence>
<gene>
    <name evidence="1" type="ORF">CELE_W06D11.1</name>
    <name evidence="1 3" type="ORF">W06D11.1</name>
</gene>
<dbReference type="PaxDb" id="6239-W06D11.1"/>
<dbReference type="HOGENOM" id="CLU_1176365_0_0_1"/>
<evidence type="ECO:0000313" key="2">
    <source>
        <dbReference type="Proteomes" id="UP000001940"/>
    </source>
</evidence>
<dbReference type="eggNOG" id="ENOG502TFEG">
    <property type="taxonomic scope" value="Eukaryota"/>
</dbReference>
<dbReference type="Proteomes" id="UP000001940">
    <property type="component" value="Chromosome X"/>
</dbReference>
<dbReference type="WormBase" id="W06D11.1">
    <property type="protein sequence ID" value="CE53508"/>
    <property type="gene ID" value="WBGene00012299"/>
</dbReference>
<evidence type="ECO:0007829" key="4">
    <source>
        <dbReference type="PeptideAtlas" id="G5EGF5"/>
    </source>
</evidence>
<organism evidence="1 2">
    <name type="scientific">Caenorhabditis elegans</name>
    <dbReference type="NCBI Taxonomy" id="6239"/>
    <lineage>
        <taxon>Eukaryota</taxon>
        <taxon>Metazoa</taxon>
        <taxon>Ecdysozoa</taxon>
        <taxon>Nematoda</taxon>
        <taxon>Chromadorea</taxon>
        <taxon>Rhabditida</taxon>
        <taxon>Rhabditina</taxon>
        <taxon>Rhabditomorpha</taxon>
        <taxon>Rhabditoidea</taxon>
        <taxon>Rhabditidae</taxon>
        <taxon>Peloderinae</taxon>
        <taxon>Caenorhabditis</taxon>
    </lineage>
</organism>
<dbReference type="PeptideAtlas" id="G5EGF5"/>
<accession>G5EGF5</accession>
<protein>
    <submittedName>
        <fullName evidence="1">Uncharacterized protein</fullName>
    </submittedName>
</protein>
<dbReference type="PIR" id="T18907">
    <property type="entry name" value="T18907"/>
</dbReference>
<dbReference type="AGR" id="WB:WBGene00012299"/>
<dbReference type="EMBL" id="BX284606">
    <property type="protein sequence ID" value="CAA93539.2"/>
    <property type="molecule type" value="Genomic_DNA"/>
</dbReference>
<dbReference type="STRING" id="6239.W06D11.1.1"/>
<dbReference type="InParanoid" id="G5EGF5"/>
<keyword evidence="2" id="KW-1185">Reference proteome</keyword>
<reference evidence="1 2" key="1">
    <citation type="journal article" date="1998" name="Science">
        <title>Genome sequence of the nematode C. elegans: a platform for investigating biology.</title>
        <authorList>
            <consortium name="The C. elegans sequencing consortium"/>
            <person name="Sulson J.E."/>
            <person name="Waterston R."/>
        </authorList>
    </citation>
    <scope>NUCLEOTIDE SEQUENCE [LARGE SCALE GENOMIC DNA]</scope>
    <source>
        <strain evidence="1 2">Bristol N2</strain>
    </source>
</reference>
<dbReference type="FunCoup" id="G5EGF5">
    <property type="interactions" value="215"/>
</dbReference>
<name>G5EGF5_CAEEL</name>
<sequence>MNTRSQLVATSQRLHKELEPDKSYPLPPLSHITTQPEWTTGQNVVATIYVHNIGVNGRVGRLFSPVDISIYLFKATLAEFIHVLKGFYSDDYPAVFIGKEGSIYYPCDSFIPHLNNCHLMHLTAEKQHIFARVYQNDDAGCNKAREALYQYLDLIQPWDFREIRGDENVNRFNGANGIEGANVEEVIDDANDHAADPPNQ</sequence>